<dbReference type="Proteomes" id="UP000229757">
    <property type="component" value="Chromosome"/>
</dbReference>
<comment type="similarity">
    <text evidence="2 6">Belongs to the RRF family.</text>
</comment>
<evidence type="ECO:0000256" key="1">
    <source>
        <dbReference type="ARBA" id="ARBA00004496"/>
    </source>
</evidence>
<keyword evidence="4 6" id="KW-0648">Protein biosynthesis</keyword>
<evidence type="ECO:0000259" key="8">
    <source>
        <dbReference type="Pfam" id="PF01765"/>
    </source>
</evidence>
<dbReference type="NCBIfam" id="TIGR00496">
    <property type="entry name" value="frr"/>
    <property type="match status" value="1"/>
</dbReference>
<reference evidence="9 10" key="1">
    <citation type="journal article" date="2017" name="Environ. Microbiol.">
        <title>Genomic and physiological analyses of 'Reinekea forsetii' reveal a versatile opportunistic lifestyle during spring algae blooms.</title>
        <authorList>
            <person name="Avci B."/>
            <person name="Hahnke R.L."/>
            <person name="Chafee M."/>
            <person name="Fischer T."/>
            <person name="Gruber-Vodicka H."/>
            <person name="Tegetmeyer H.E."/>
            <person name="Harder J."/>
            <person name="Fuchs B.M."/>
            <person name="Amann R.I."/>
            <person name="Teeling H."/>
        </authorList>
    </citation>
    <scope>NUCLEOTIDE SEQUENCE [LARGE SCALE GENOMIC DNA]</scope>
    <source>
        <strain evidence="9 10">Hel1_31_D35</strain>
    </source>
</reference>
<dbReference type="KEGG" id="rfo:REIFOR_00938"/>
<dbReference type="GO" id="GO:0005829">
    <property type="term" value="C:cytosol"/>
    <property type="evidence" value="ECO:0007669"/>
    <property type="project" value="GOC"/>
</dbReference>
<dbReference type="CDD" id="cd00520">
    <property type="entry name" value="RRF"/>
    <property type="match status" value="1"/>
</dbReference>
<evidence type="ECO:0000256" key="3">
    <source>
        <dbReference type="ARBA" id="ARBA00022490"/>
    </source>
</evidence>
<dbReference type="SUPFAM" id="SSF55194">
    <property type="entry name" value="Ribosome recycling factor, RRF"/>
    <property type="match status" value="1"/>
</dbReference>
<name>A0A2K8KMP3_9GAMM</name>
<keyword evidence="3 6" id="KW-0963">Cytoplasm</keyword>
<evidence type="ECO:0000256" key="5">
    <source>
        <dbReference type="ARBA" id="ARBA00025050"/>
    </source>
</evidence>
<gene>
    <name evidence="6" type="primary">frr</name>
    <name evidence="9" type="ORF">REIFOR_00938</name>
</gene>
<dbReference type="HAMAP" id="MF_00040">
    <property type="entry name" value="RRF"/>
    <property type="match status" value="1"/>
</dbReference>
<evidence type="ECO:0000256" key="2">
    <source>
        <dbReference type="ARBA" id="ARBA00005912"/>
    </source>
</evidence>
<dbReference type="OrthoDB" id="9804006at2"/>
<dbReference type="EMBL" id="CP011797">
    <property type="protein sequence ID" value="ATX76105.1"/>
    <property type="molecule type" value="Genomic_DNA"/>
</dbReference>
<dbReference type="AlphaFoldDB" id="A0A2K8KMP3"/>
<keyword evidence="7" id="KW-0175">Coiled coil</keyword>
<dbReference type="PANTHER" id="PTHR20982:SF3">
    <property type="entry name" value="MITOCHONDRIAL RIBOSOME RECYCLING FACTOR PSEUDO 1"/>
    <property type="match status" value="1"/>
</dbReference>
<dbReference type="RefSeq" id="WP_100256473.1">
    <property type="nucleotide sequence ID" value="NZ_CP011797.1"/>
</dbReference>
<dbReference type="FunFam" id="3.30.1360.40:FF:000001">
    <property type="entry name" value="Ribosome-recycling factor"/>
    <property type="match status" value="1"/>
</dbReference>
<dbReference type="InterPro" id="IPR036191">
    <property type="entry name" value="RRF_sf"/>
</dbReference>
<dbReference type="FunFam" id="1.10.132.20:FF:000001">
    <property type="entry name" value="Ribosome-recycling factor"/>
    <property type="match status" value="1"/>
</dbReference>
<feature type="domain" description="Ribosome recycling factor" evidence="8">
    <location>
        <begin position="22"/>
        <end position="183"/>
    </location>
</feature>
<evidence type="ECO:0000313" key="10">
    <source>
        <dbReference type="Proteomes" id="UP000229757"/>
    </source>
</evidence>
<dbReference type="InterPro" id="IPR002661">
    <property type="entry name" value="Ribosome_recyc_fac"/>
</dbReference>
<evidence type="ECO:0000256" key="7">
    <source>
        <dbReference type="SAM" id="Coils"/>
    </source>
</evidence>
<keyword evidence="10" id="KW-1185">Reference proteome</keyword>
<dbReference type="GO" id="GO:0002184">
    <property type="term" value="P:cytoplasmic translational termination"/>
    <property type="evidence" value="ECO:0007669"/>
    <property type="project" value="TreeGrafter"/>
</dbReference>
<evidence type="ECO:0000256" key="6">
    <source>
        <dbReference type="HAMAP-Rule" id="MF_00040"/>
    </source>
</evidence>
<evidence type="ECO:0000313" key="9">
    <source>
        <dbReference type="EMBL" id="ATX76105.1"/>
    </source>
</evidence>
<organism evidence="9 10">
    <name type="scientific">Reinekea forsetii</name>
    <dbReference type="NCBI Taxonomy" id="1336806"/>
    <lineage>
        <taxon>Bacteria</taxon>
        <taxon>Pseudomonadati</taxon>
        <taxon>Pseudomonadota</taxon>
        <taxon>Gammaproteobacteria</taxon>
        <taxon>Oceanospirillales</taxon>
        <taxon>Saccharospirillaceae</taxon>
        <taxon>Reinekea</taxon>
    </lineage>
</organism>
<dbReference type="GO" id="GO:0043023">
    <property type="term" value="F:ribosomal large subunit binding"/>
    <property type="evidence" value="ECO:0007669"/>
    <property type="project" value="TreeGrafter"/>
</dbReference>
<dbReference type="PANTHER" id="PTHR20982">
    <property type="entry name" value="RIBOSOME RECYCLING FACTOR"/>
    <property type="match status" value="1"/>
</dbReference>
<dbReference type="Pfam" id="PF01765">
    <property type="entry name" value="RRF"/>
    <property type="match status" value="1"/>
</dbReference>
<dbReference type="InterPro" id="IPR023584">
    <property type="entry name" value="Ribosome_recyc_fac_dom"/>
</dbReference>
<protein>
    <recommendedName>
        <fullName evidence="6">Ribosome-recycling factor</fullName>
        <shortName evidence="6">RRF</shortName>
    </recommendedName>
    <alternativeName>
        <fullName evidence="6">Ribosome-releasing factor</fullName>
    </alternativeName>
</protein>
<feature type="coiled-coil region" evidence="7">
    <location>
        <begin position="132"/>
        <end position="166"/>
    </location>
</feature>
<evidence type="ECO:0000256" key="4">
    <source>
        <dbReference type="ARBA" id="ARBA00022917"/>
    </source>
</evidence>
<sequence>MIEEIKQETDSHNRKALLALGDAFNKIRTGRANPAILDGVMVDYYGNMTPIKQVANILIEDGRTLAIVPWEKNMVPQVERAIMKSDLGLNPSTSGSNIRIAMPMLTEQTRKDMIKVARNEAEKARVSVRNGRRDANASIKDLVKEKELSEDEGKRAEEDIQKLTDAAIAEIERDLAEKDAELMKV</sequence>
<accession>A0A2K8KMP3</accession>
<dbReference type="Gene3D" id="1.10.132.20">
    <property type="entry name" value="Ribosome-recycling factor"/>
    <property type="match status" value="1"/>
</dbReference>
<comment type="subcellular location">
    <subcellularLocation>
        <location evidence="1 6">Cytoplasm</location>
    </subcellularLocation>
</comment>
<proteinExistence type="inferred from homology"/>
<comment type="function">
    <text evidence="5 6">Responsible for the release of ribosomes from messenger RNA at the termination of protein biosynthesis. May increase the efficiency of translation by recycling ribosomes from one round of translation to another.</text>
</comment>
<dbReference type="Gene3D" id="3.30.1360.40">
    <property type="match status" value="1"/>
</dbReference>